<dbReference type="Pfam" id="PF00017">
    <property type="entry name" value="SH2"/>
    <property type="match status" value="1"/>
</dbReference>
<reference evidence="3" key="2">
    <citation type="submission" date="2025-08" db="UniProtKB">
        <authorList>
            <consortium name="Ensembl"/>
        </authorList>
    </citation>
    <scope>IDENTIFICATION</scope>
</reference>
<dbReference type="HOGENOM" id="CLU_1104820_0_0_1"/>
<dbReference type="AlphaFoldDB" id="H2ZGU1"/>
<feature type="domain" description="SH2" evidence="2">
    <location>
        <begin position="135"/>
        <end position="226"/>
    </location>
</feature>
<dbReference type="Ensembl" id="ENSCSAVT00000016989.1">
    <property type="protein sequence ID" value="ENSCSAVP00000016807.1"/>
    <property type="gene ID" value="ENSCSAVG00000009888.1"/>
</dbReference>
<dbReference type="InterPro" id="IPR036860">
    <property type="entry name" value="SH2_dom_sf"/>
</dbReference>
<organism evidence="3 4">
    <name type="scientific">Ciona savignyi</name>
    <name type="common">Pacific transparent sea squirt</name>
    <dbReference type="NCBI Taxonomy" id="51511"/>
    <lineage>
        <taxon>Eukaryota</taxon>
        <taxon>Metazoa</taxon>
        <taxon>Chordata</taxon>
        <taxon>Tunicata</taxon>
        <taxon>Ascidiacea</taxon>
        <taxon>Phlebobranchia</taxon>
        <taxon>Cionidae</taxon>
        <taxon>Ciona</taxon>
    </lineage>
</organism>
<dbReference type="PROSITE" id="PS50001">
    <property type="entry name" value="SH2"/>
    <property type="match status" value="1"/>
</dbReference>
<evidence type="ECO:0000313" key="4">
    <source>
        <dbReference type="Proteomes" id="UP000007875"/>
    </source>
</evidence>
<dbReference type="SMART" id="SM00252">
    <property type="entry name" value="SH2"/>
    <property type="match status" value="1"/>
</dbReference>
<name>H2ZGU1_CIOSA</name>
<keyword evidence="1" id="KW-0727">SH2 domain</keyword>
<keyword evidence="4" id="KW-1185">Reference proteome</keyword>
<dbReference type="Proteomes" id="UP000007875">
    <property type="component" value="Unassembled WGS sequence"/>
</dbReference>
<dbReference type="OMA" id="ISERSFM"/>
<evidence type="ECO:0000256" key="1">
    <source>
        <dbReference type="PROSITE-ProRule" id="PRU00191"/>
    </source>
</evidence>
<protein>
    <recommendedName>
        <fullName evidence="2">SH2 domain-containing protein</fullName>
    </recommendedName>
</protein>
<dbReference type="InterPro" id="IPR000980">
    <property type="entry name" value="SH2"/>
</dbReference>
<dbReference type="InParanoid" id="H2ZGU1"/>
<evidence type="ECO:0000313" key="3">
    <source>
        <dbReference type="Ensembl" id="ENSCSAVP00000016807.1"/>
    </source>
</evidence>
<evidence type="ECO:0000259" key="2">
    <source>
        <dbReference type="PROSITE" id="PS50001"/>
    </source>
</evidence>
<accession>H2ZGU1</accession>
<dbReference type="SUPFAM" id="SSF55550">
    <property type="entry name" value="SH2 domain"/>
    <property type="match status" value="1"/>
</dbReference>
<reference evidence="4" key="1">
    <citation type="submission" date="2003-08" db="EMBL/GenBank/DDBJ databases">
        <authorList>
            <person name="Birren B."/>
            <person name="Nusbaum C."/>
            <person name="Abebe A."/>
            <person name="Abouelleil A."/>
            <person name="Adekoya E."/>
            <person name="Ait-zahra M."/>
            <person name="Allen N."/>
            <person name="Allen T."/>
            <person name="An P."/>
            <person name="Anderson M."/>
            <person name="Anderson S."/>
            <person name="Arachchi H."/>
            <person name="Armbruster J."/>
            <person name="Bachantsang P."/>
            <person name="Baldwin J."/>
            <person name="Barry A."/>
            <person name="Bayul T."/>
            <person name="Blitshsteyn B."/>
            <person name="Bloom T."/>
            <person name="Blye J."/>
            <person name="Boguslavskiy L."/>
            <person name="Borowsky M."/>
            <person name="Boukhgalter B."/>
            <person name="Brunache A."/>
            <person name="Butler J."/>
            <person name="Calixte N."/>
            <person name="Calvo S."/>
            <person name="Camarata J."/>
            <person name="Campo K."/>
            <person name="Chang J."/>
            <person name="Cheshatsang Y."/>
            <person name="Citroen M."/>
            <person name="Collymore A."/>
            <person name="Considine T."/>
            <person name="Cook A."/>
            <person name="Cooke P."/>
            <person name="Corum B."/>
            <person name="Cuomo C."/>
            <person name="David R."/>
            <person name="Dawoe T."/>
            <person name="Degray S."/>
            <person name="Dodge S."/>
            <person name="Dooley K."/>
            <person name="Dorje P."/>
            <person name="Dorjee K."/>
            <person name="Dorris L."/>
            <person name="Duffey N."/>
            <person name="Dupes A."/>
            <person name="Elkins T."/>
            <person name="Engels R."/>
            <person name="Erickson J."/>
            <person name="Farina A."/>
            <person name="Faro S."/>
            <person name="Ferreira P."/>
            <person name="Fischer H."/>
            <person name="Fitzgerald M."/>
            <person name="Foley K."/>
            <person name="Gage D."/>
            <person name="Galagan J."/>
            <person name="Gearin G."/>
            <person name="Gnerre S."/>
            <person name="Gnirke A."/>
            <person name="Goyette A."/>
            <person name="Graham J."/>
            <person name="Grandbois E."/>
            <person name="Gyaltsen K."/>
            <person name="Hafez N."/>
            <person name="Hagopian D."/>
            <person name="Hagos B."/>
            <person name="Hall J."/>
            <person name="Hatcher B."/>
            <person name="Heller A."/>
            <person name="Higgins H."/>
            <person name="Honan T."/>
            <person name="Horn A."/>
            <person name="Houde N."/>
            <person name="Hughes L."/>
            <person name="Hulme W."/>
            <person name="Husby E."/>
            <person name="Iliev I."/>
            <person name="Jaffe D."/>
            <person name="Jones C."/>
            <person name="Kamal M."/>
            <person name="Kamat A."/>
            <person name="Kamvysselis M."/>
            <person name="Karlsson E."/>
            <person name="Kells C."/>
            <person name="Kieu A."/>
            <person name="Kisner P."/>
            <person name="Kodira C."/>
            <person name="Kulbokas E."/>
            <person name="Labutti K."/>
            <person name="Lama D."/>
            <person name="Landers T."/>
            <person name="Leger J."/>
            <person name="Levine S."/>
            <person name="Lewis D."/>
            <person name="Lewis T."/>
            <person name="Lindblad-toh K."/>
            <person name="Liu X."/>
            <person name="Lokyitsang T."/>
            <person name="Lokyitsang Y."/>
            <person name="Lucien O."/>
            <person name="Lui A."/>
            <person name="Ma L.J."/>
            <person name="Mabbitt R."/>
            <person name="Macdonald J."/>
            <person name="Maclean C."/>
            <person name="Major J."/>
            <person name="Manning J."/>
            <person name="Marabella R."/>
            <person name="Maru K."/>
            <person name="Matthews C."/>
            <person name="Mauceli E."/>
            <person name="Mccarthy M."/>
            <person name="Mcdonough S."/>
            <person name="Mcghee T."/>
            <person name="Meldrim J."/>
            <person name="Meneus L."/>
            <person name="Mesirov J."/>
            <person name="Mihalev A."/>
            <person name="Mihova T."/>
            <person name="Mikkelsen T."/>
            <person name="Mlenga V."/>
            <person name="Moru K."/>
            <person name="Mozes J."/>
            <person name="Mulrain L."/>
            <person name="Munson G."/>
            <person name="Naylor J."/>
            <person name="Newes C."/>
            <person name="Nguyen C."/>
            <person name="Nguyen N."/>
            <person name="Nguyen T."/>
            <person name="Nicol R."/>
            <person name="Nielsen C."/>
            <person name="Nizzari M."/>
            <person name="Norbu C."/>
            <person name="Norbu N."/>
            <person name="O'donnell P."/>
            <person name="Okoawo O."/>
            <person name="O'leary S."/>
            <person name="Omotosho B."/>
            <person name="O'neill K."/>
            <person name="Osman S."/>
            <person name="Parker S."/>
            <person name="Perrin D."/>
            <person name="Phunkhang P."/>
            <person name="Piqani B."/>
            <person name="Purcell S."/>
            <person name="Rachupka T."/>
            <person name="Ramasamy U."/>
            <person name="Rameau R."/>
            <person name="Ray V."/>
            <person name="Raymond C."/>
            <person name="Retta R."/>
            <person name="Richardson S."/>
            <person name="Rise C."/>
            <person name="Rodriguez J."/>
            <person name="Rogers J."/>
            <person name="Rogov P."/>
            <person name="Rutman M."/>
            <person name="Schupbach R."/>
            <person name="Seaman C."/>
            <person name="Settipalli S."/>
            <person name="Sharpe T."/>
            <person name="Sheridan J."/>
            <person name="Sherpa N."/>
            <person name="Shi J."/>
            <person name="Smirnov S."/>
            <person name="Smith C."/>
            <person name="Sougnez C."/>
            <person name="Spencer B."/>
            <person name="Stalker J."/>
            <person name="Stange-thomann N."/>
            <person name="Stavropoulos S."/>
            <person name="Stetson K."/>
            <person name="Stone C."/>
            <person name="Stone S."/>
            <person name="Stubbs M."/>
            <person name="Talamas J."/>
            <person name="Tchuinga P."/>
            <person name="Tenzing P."/>
            <person name="Tesfaye S."/>
            <person name="Theodore J."/>
            <person name="Thoulutsang Y."/>
            <person name="Topham K."/>
            <person name="Towey S."/>
            <person name="Tsamla T."/>
            <person name="Tsomo N."/>
            <person name="Vallee D."/>
            <person name="Vassiliev H."/>
            <person name="Venkataraman V."/>
            <person name="Vinson J."/>
            <person name="Vo A."/>
            <person name="Wade C."/>
            <person name="Wang S."/>
            <person name="Wangchuk T."/>
            <person name="Wangdi T."/>
            <person name="Whittaker C."/>
            <person name="Wilkinson J."/>
            <person name="Wu Y."/>
            <person name="Wyman D."/>
            <person name="Yadav S."/>
            <person name="Yang S."/>
            <person name="Yang X."/>
            <person name="Yeager S."/>
            <person name="Yee E."/>
            <person name="Young G."/>
            <person name="Zainoun J."/>
            <person name="Zembeck L."/>
            <person name="Zimmer A."/>
            <person name="Zody M."/>
            <person name="Lander E."/>
        </authorList>
    </citation>
    <scope>NUCLEOTIDE SEQUENCE [LARGE SCALE GENOMIC DNA]</scope>
</reference>
<dbReference type="Gene3D" id="3.30.505.10">
    <property type="entry name" value="SH2 domain"/>
    <property type="match status" value="1"/>
</dbReference>
<dbReference type="eggNOG" id="ENOG502SZCT">
    <property type="taxonomic scope" value="Eukaryota"/>
</dbReference>
<dbReference type="GeneTree" id="ENSGT00390000004154"/>
<proteinExistence type="predicted"/>
<dbReference type="STRING" id="51511.ENSCSAVP00000016807"/>
<reference evidence="3" key="3">
    <citation type="submission" date="2025-09" db="UniProtKB">
        <authorList>
            <consortium name="Ensembl"/>
        </authorList>
    </citation>
    <scope>IDENTIFICATION</scope>
</reference>
<sequence>MRKTAVTFYYAVDSDFWDEIPAAADQVAASDLTEHKSAVAADSPDTLKLLGDISTLLCNKFNLETKSKEVKVIRELLAAQTADNDATLISKQQFMMLTAWFGSTETRKGSCHLVQQIKNMIKNSLLPIESANHSWFAGPLTLDRSDEVLRNKEEGTFLIRFSEGYNKEGGFVLAIKGNNSVTQYRICGDPTTASDGDIYDAKLKFYADDGTFANEITYPDIVQFVNGRILNHDFNGVKAQYVCPNLNFNALFSG</sequence>